<evidence type="ECO:0000313" key="1">
    <source>
        <dbReference type="EMBL" id="KYF75883.1"/>
    </source>
</evidence>
<evidence type="ECO:0000313" key="2">
    <source>
        <dbReference type="Proteomes" id="UP000075635"/>
    </source>
</evidence>
<dbReference type="GO" id="GO:0006281">
    <property type="term" value="P:DNA repair"/>
    <property type="evidence" value="ECO:0007669"/>
    <property type="project" value="InterPro"/>
</dbReference>
<gene>
    <name evidence="1" type="ORF">BE17_28310</name>
</gene>
<sequence>MVRTKRPSHDDASALDARPRALAAFAERIPGLLSVNLDEEVHAHMGATISEAILQAGISYETVVKPRIERLRARHPEAATTTAFVDLLRRIEPTRLLDFRGRKPLLVRRTAELLRDGEVETELDLRSWIESNENQERLRRLGGIGDKTIDYFKMLCGVRTCAIDVHVLRFIASAGVEVTGYADAKAVIGRTADLLSVDPATLDGCIWEYMKRRG</sequence>
<evidence type="ECO:0008006" key="3">
    <source>
        <dbReference type="Google" id="ProtNLM"/>
    </source>
</evidence>
<protein>
    <recommendedName>
        <fullName evidence="3">HhH-GPD domain-containing protein</fullName>
    </recommendedName>
</protein>
<reference evidence="1 2" key="1">
    <citation type="submission" date="2014-02" db="EMBL/GenBank/DDBJ databases">
        <title>The small core and large imbalanced accessory genome model reveals a collaborative survival strategy of Sorangium cellulosum strains in nature.</title>
        <authorList>
            <person name="Han K."/>
            <person name="Peng R."/>
            <person name="Blom J."/>
            <person name="Li Y.-Z."/>
        </authorList>
    </citation>
    <scope>NUCLEOTIDE SEQUENCE [LARGE SCALE GENOMIC DNA]</scope>
    <source>
        <strain evidence="1 2">So0011-07</strain>
    </source>
</reference>
<dbReference type="InterPro" id="IPR011257">
    <property type="entry name" value="DNA_glycosylase"/>
</dbReference>
<accession>A0A150R715</accession>
<comment type="caution">
    <text evidence="1">The sequence shown here is derived from an EMBL/GenBank/DDBJ whole genome shotgun (WGS) entry which is preliminary data.</text>
</comment>
<organism evidence="1 2">
    <name type="scientific">Sorangium cellulosum</name>
    <name type="common">Polyangium cellulosum</name>
    <dbReference type="NCBI Taxonomy" id="56"/>
    <lineage>
        <taxon>Bacteria</taxon>
        <taxon>Pseudomonadati</taxon>
        <taxon>Myxococcota</taxon>
        <taxon>Polyangia</taxon>
        <taxon>Polyangiales</taxon>
        <taxon>Polyangiaceae</taxon>
        <taxon>Sorangium</taxon>
    </lineage>
</organism>
<name>A0A150R715_SORCE</name>
<dbReference type="Gene3D" id="1.10.1670.10">
    <property type="entry name" value="Helix-hairpin-Helix base-excision DNA repair enzymes (C-terminal)"/>
    <property type="match status" value="1"/>
</dbReference>
<dbReference type="SUPFAM" id="SSF48150">
    <property type="entry name" value="DNA-glycosylase"/>
    <property type="match status" value="1"/>
</dbReference>
<dbReference type="GO" id="GO:0003824">
    <property type="term" value="F:catalytic activity"/>
    <property type="evidence" value="ECO:0007669"/>
    <property type="project" value="InterPro"/>
</dbReference>
<dbReference type="EMBL" id="JEMB01003081">
    <property type="protein sequence ID" value="KYF75883.1"/>
    <property type="molecule type" value="Genomic_DNA"/>
</dbReference>
<dbReference type="Gene3D" id="1.10.340.30">
    <property type="entry name" value="Hypothetical protein, domain 2"/>
    <property type="match status" value="1"/>
</dbReference>
<dbReference type="AlphaFoldDB" id="A0A150R715"/>
<dbReference type="Proteomes" id="UP000075635">
    <property type="component" value="Unassembled WGS sequence"/>
</dbReference>
<dbReference type="InterPro" id="IPR023170">
    <property type="entry name" value="HhH_base_excis_C"/>
</dbReference>
<proteinExistence type="predicted"/>